<dbReference type="CDD" id="cd17744">
    <property type="entry name" value="BRCT_MDC1_rpt1"/>
    <property type="match status" value="1"/>
</dbReference>
<dbReference type="CDD" id="cd18441">
    <property type="entry name" value="BRCT_MDC1_rpt2"/>
    <property type="match status" value="1"/>
</dbReference>
<feature type="compositionally biased region" description="Basic and acidic residues" evidence="14">
    <location>
        <begin position="1173"/>
        <end position="1187"/>
    </location>
</feature>
<evidence type="ECO:0000256" key="14">
    <source>
        <dbReference type="SAM" id="MobiDB-lite"/>
    </source>
</evidence>
<keyword evidence="5" id="KW-1017">Isopeptide bond</keyword>
<keyword evidence="6" id="KW-0597">Phosphoprotein</keyword>
<feature type="region of interest" description="Disordered" evidence="14">
    <location>
        <begin position="378"/>
        <end position="514"/>
    </location>
</feature>
<evidence type="ECO:0000256" key="1">
    <source>
        <dbReference type="ARBA" id="ARBA00004123"/>
    </source>
</evidence>
<feature type="compositionally biased region" description="Polar residues" evidence="14">
    <location>
        <begin position="1"/>
        <end position="10"/>
    </location>
</feature>
<evidence type="ECO:0000259" key="16">
    <source>
        <dbReference type="PROSITE" id="PS50172"/>
    </source>
</evidence>
<feature type="compositionally biased region" description="Basic and acidic residues" evidence="14">
    <location>
        <begin position="1280"/>
        <end position="1290"/>
    </location>
</feature>
<dbReference type="InterPro" id="IPR000253">
    <property type="entry name" value="FHA_dom"/>
</dbReference>
<evidence type="ECO:0000256" key="8">
    <source>
        <dbReference type="ARBA" id="ARBA00022763"/>
    </source>
</evidence>
<feature type="compositionally biased region" description="Basic and acidic residues" evidence="14">
    <location>
        <begin position="736"/>
        <end position="751"/>
    </location>
</feature>
<feature type="compositionally biased region" description="Basic and acidic residues" evidence="14">
    <location>
        <begin position="391"/>
        <end position="406"/>
    </location>
</feature>
<keyword evidence="11" id="KW-0234">DNA repair</keyword>
<evidence type="ECO:0000313" key="17">
    <source>
        <dbReference type="EMBL" id="KAL3868842.1"/>
    </source>
</evidence>
<feature type="compositionally biased region" description="Polar residues" evidence="14">
    <location>
        <begin position="1292"/>
        <end position="1304"/>
    </location>
</feature>
<dbReference type="SUPFAM" id="SSF49879">
    <property type="entry name" value="SMAD/FHA domain"/>
    <property type="match status" value="1"/>
</dbReference>
<feature type="compositionally biased region" description="Polar residues" evidence="14">
    <location>
        <begin position="1511"/>
        <end position="1522"/>
    </location>
</feature>
<feature type="compositionally biased region" description="Acidic residues" evidence="14">
    <location>
        <begin position="13"/>
        <end position="23"/>
    </location>
</feature>
<feature type="compositionally biased region" description="Polar residues" evidence="14">
    <location>
        <begin position="1433"/>
        <end position="1459"/>
    </location>
</feature>
<evidence type="ECO:0000313" key="18">
    <source>
        <dbReference type="Proteomes" id="UP001634394"/>
    </source>
</evidence>
<comment type="caution">
    <text evidence="17">The sequence shown here is derived from an EMBL/GenBank/DDBJ whole genome shotgun (WGS) entry which is preliminary data.</text>
</comment>
<feature type="domain" description="BRCT" evidence="16">
    <location>
        <begin position="1575"/>
        <end position="1653"/>
    </location>
</feature>
<feature type="compositionally biased region" description="Polar residues" evidence="14">
    <location>
        <begin position="1220"/>
        <end position="1230"/>
    </location>
</feature>
<feature type="compositionally biased region" description="Polar residues" evidence="14">
    <location>
        <begin position="1319"/>
        <end position="1331"/>
    </location>
</feature>
<dbReference type="PROSITE" id="PS50172">
    <property type="entry name" value="BRCT"/>
    <property type="match status" value="2"/>
</dbReference>
<feature type="domain" description="BRCT" evidence="16">
    <location>
        <begin position="1674"/>
        <end position="1764"/>
    </location>
</feature>
<feature type="compositionally biased region" description="Polar residues" evidence="14">
    <location>
        <begin position="1530"/>
        <end position="1541"/>
    </location>
</feature>
<dbReference type="PANTHER" id="PTHR23196:SF34">
    <property type="entry name" value="MEDIATOR OF DNA DAMAGE CHECKPOINT PROTEIN 1"/>
    <property type="match status" value="1"/>
</dbReference>
<keyword evidence="10" id="KW-0007">Acetylation</keyword>
<dbReference type="Pfam" id="PF16589">
    <property type="entry name" value="BRCT_2"/>
    <property type="match status" value="1"/>
</dbReference>
<evidence type="ECO:0000256" key="6">
    <source>
        <dbReference type="ARBA" id="ARBA00022553"/>
    </source>
</evidence>
<feature type="region of interest" description="Disordered" evidence="14">
    <location>
        <begin position="1"/>
        <end position="25"/>
    </location>
</feature>
<feature type="compositionally biased region" description="Polar residues" evidence="14">
    <location>
        <begin position="1560"/>
        <end position="1572"/>
    </location>
</feature>
<feature type="compositionally biased region" description="Basic and acidic residues" evidence="14">
    <location>
        <begin position="904"/>
        <end position="919"/>
    </location>
</feature>
<dbReference type="PROSITE" id="PS50006">
    <property type="entry name" value="FHA_DOMAIN"/>
    <property type="match status" value="1"/>
</dbReference>
<keyword evidence="4" id="KW-0158">Chromosome</keyword>
<proteinExistence type="predicted"/>
<evidence type="ECO:0000256" key="11">
    <source>
        <dbReference type="ARBA" id="ARBA00023204"/>
    </source>
</evidence>
<evidence type="ECO:0000256" key="12">
    <source>
        <dbReference type="ARBA" id="ARBA00023242"/>
    </source>
</evidence>
<feature type="compositionally biased region" description="Basic and acidic residues" evidence="14">
    <location>
        <begin position="1359"/>
        <end position="1373"/>
    </location>
</feature>
<feature type="compositionally biased region" description="Basic and acidic residues" evidence="14">
    <location>
        <begin position="1006"/>
        <end position="1031"/>
    </location>
</feature>
<name>A0ABD3W4P2_SINWO</name>
<feature type="compositionally biased region" description="Polar residues" evidence="14">
    <location>
        <begin position="1345"/>
        <end position="1358"/>
    </location>
</feature>
<dbReference type="InterPro" id="IPR051579">
    <property type="entry name" value="DDR_Transcriptional_Reg"/>
</dbReference>
<feature type="compositionally biased region" description="Polar residues" evidence="14">
    <location>
        <begin position="190"/>
        <end position="199"/>
    </location>
</feature>
<keyword evidence="13" id="KW-0131">Cell cycle</keyword>
<dbReference type="InterPro" id="IPR008984">
    <property type="entry name" value="SMAD_FHA_dom_sf"/>
</dbReference>
<organism evidence="17 18">
    <name type="scientific">Sinanodonta woodiana</name>
    <name type="common">Chinese pond mussel</name>
    <name type="synonym">Anodonta woodiana</name>
    <dbReference type="NCBI Taxonomy" id="1069815"/>
    <lineage>
        <taxon>Eukaryota</taxon>
        <taxon>Metazoa</taxon>
        <taxon>Spiralia</taxon>
        <taxon>Lophotrochozoa</taxon>
        <taxon>Mollusca</taxon>
        <taxon>Bivalvia</taxon>
        <taxon>Autobranchia</taxon>
        <taxon>Heteroconchia</taxon>
        <taxon>Palaeoheterodonta</taxon>
        <taxon>Unionida</taxon>
        <taxon>Unionoidea</taxon>
        <taxon>Unionidae</taxon>
        <taxon>Unioninae</taxon>
        <taxon>Sinanodonta</taxon>
    </lineage>
</organism>
<feature type="compositionally biased region" description="Polar residues" evidence="14">
    <location>
        <begin position="453"/>
        <end position="468"/>
    </location>
</feature>
<dbReference type="PANTHER" id="PTHR23196">
    <property type="entry name" value="PAX TRANSCRIPTION ACTIVATION DOMAIN INTERACTING PROTEIN"/>
    <property type="match status" value="1"/>
</dbReference>
<evidence type="ECO:0000256" key="3">
    <source>
        <dbReference type="ARBA" id="ARBA00015014"/>
    </source>
</evidence>
<feature type="compositionally biased region" description="Basic and acidic residues" evidence="14">
    <location>
        <begin position="1249"/>
        <end position="1259"/>
    </location>
</feature>
<keyword evidence="8" id="KW-0227">DNA damage</keyword>
<dbReference type="InterPro" id="IPR036420">
    <property type="entry name" value="BRCT_dom_sf"/>
</dbReference>
<dbReference type="GO" id="GO:0005634">
    <property type="term" value="C:nucleus"/>
    <property type="evidence" value="ECO:0007669"/>
    <property type="project" value="UniProtKB-SubCell"/>
</dbReference>
<dbReference type="Pfam" id="PF00498">
    <property type="entry name" value="FHA"/>
    <property type="match status" value="1"/>
</dbReference>
<feature type="domain" description="FHA" evidence="15">
    <location>
        <begin position="51"/>
        <end position="100"/>
    </location>
</feature>
<keyword evidence="9" id="KW-0832">Ubl conjugation</keyword>
<evidence type="ECO:0000256" key="10">
    <source>
        <dbReference type="ARBA" id="ARBA00022990"/>
    </source>
</evidence>
<feature type="compositionally biased region" description="Polar residues" evidence="14">
    <location>
        <begin position="1395"/>
        <end position="1410"/>
    </location>
</feature>
<feature type="compositionally biased region" description="Acidic residues" evidence="14">
    <location>
        <begin position="407"/>
        <end position="423"/>
    </location>
</feature>
<accession>A0ABD3W4P2</accession>
<evidence type="ECO:0000256" key="9">
    <source>
        <dbReference type="ARBA" id="ARBA00022843"/>
    </source>
</evidence>
<keyword evidence="7" id="KW-0677">Repeat</keyword>
<feature type="region of interest" description="Disordered" evidence="14">
    <location>
        <begin position="699"/>
        <end position="817"/>
    </location>
</feature>
<dbReference type="GO" id="GO:0005694">
    <property type="term" value="C:chromosome"/>
    <property type="evidence" value="ECO:0007669"/>
    <property type="project" value="UniProtKB-SubCell"/>
</dbReference>
<dbReference type="EMBL" id="JBJQND010000008">
    <property type="protein sequence ID" value="KAL3868842.1"/>
    <property type="molecule type" value="Genomic_DNA"/>
</dbReference>
<evidence type="ECO:0000256" key="4">
    <source>
        <dbReference type="ARBA" id="ARBA00022454"/>
    </source>
</evidence>
<dbReference type="SUPFAM" id="SSF52113">
    <property type="entry name" value="BRCT domain"/>
    <property type="match status" value="1"/>
</dbReference>
<dbReference type="Gene3D" id="3.40.50.10190">
    <property type="entry name" value="BRCT domain"/>
    <property type="match status" value="2"/>
</dbReference>
<comment type="subcellular location">
    <subcellularLocation>
        <location evidence="2">Chromosome</location>
    </subcellularLocation>
    <subcellularLocation>
        <location evidence="1">Nucleus</location>
    </subcellularLocation>
</comment>
<reference evidence="17 18" key="1">
    <citation type="submission" date="2024-11" db="EMBL/GenBank/DDBJ databases">
        <title>Chromosome-level genome assembly of the freshwater bivalve Anodonta woodiana.</title>
        <authorList>
            <person name="Chen X."/>
        </authorList>
    </citation>
    <scope>NUCLEOTIDE SEQUENCE [LARGE SCALE GENOMIC DNA]</scope>
    <source>
        <strain evidence="17">MN2024</strain>
        <tissue evidence="17">Gills</tissue>
    </source>
</reference>
<evidence type="ECO:0000256" key="13">
    <source>
        <dbReference type="ARBA" id="ARBA00023306"/>
    </source>
</evidence>
<feature type="region of interest" description="Disordered" evidence="14">
    <location>
        <begin position="868"/>
        <end position="1572"/>
    </location>
</feature>
<feature type="compositionally biased region" description="Polar residues" evidence="14">
    <location>
        <begin position="378"/>
        <end position="389"/>
    </location>
</feature>
<sequence>MADLDQTQAINLDDLEDETDEEQDNKPVAHLKVPCQKGFPGRIFPLYEGDNLIGRQDTCHVCLPLKALSREHACIEIRGDNHMICDKNSRNRTRRGKMFLLPEVRYEIKHNDTLMFGDVNCVYLFGPQVNDGDDTGSETESESMFQTVPDEANGDEISTDKIKVVIPNDSADRKELDDHSNASSDILEPSQPNVAVTNKNRGLPGLFAVDMDSEQIWEKDQNVTVKETPAVGRTRTAFTETLILPESESETEDELEKRDLLACPTLAMEENTDTFPEPATRKILEAETQAYIAESDHDEEKDDSPSKILLGAATQAYPDFEERSKVKSKNLRHLNLLNAATQAYTAISDTDEDSDSSEILCETTVTNTDAAVDLGPTQAYSSFEGSSPTKLKKDGKERLIEKKDDGEKEEEELLIEEKEEEENEIVKNLFMSSTLACDNEPSIPENEEESTKDSITGKSDDSSATQVFTEDEDESKKDSIIRKSDANSDTQVFTEDEEESKKDSIIRKSDDNSATQVFIENQASTQALSSCEATKKISVEEGEEATQAFEENQATQIFTKGITCDGATQVFDDLPAKTRKQKADPEEDTTQACTEDVPTRAVTDASLCVVEKVSCKKRSRNLRNARTPKLQPSETTLVSLDNSITLPIPDGGDATVAVSEEATVAINEDEDISTHKGTILSSENDATQVFTAEETFLLEVPDDKPLSSRSSRTSGRLRQKKDPKVDGVVTGDCEEEKSTRGKREKRKKEISIEETVTQPTEKVNGDHSAANTTTRKSGRKSTVAASRKSKGRTLAEEATQAYGKDDDENEFEEEATEVPFSNLKHIENPREQAKEILSSDVKKNIEEFEPTQTFILEVNEVEKLTQVTNSNVTQNSPAFEPTHAYDMDVDELPGEEATQAYTDDQSHAIKKIGEKEQPIRKSSRKSKGSAAAAGGVHASRQRNIESSNKVMKVENGLQTEEATQAYREDGDEDVYLPSLQEVIQIQDVKKNKRETSTATSRKRISRSQEKVAETPLRDKQGNKQDKDKESDLLSDLMNLPALKQAAPEATQAYGLDEDETPPLSADVSSSPEAFLKSPVFPLPSTSPMKPALASSTRKKSPSPKCVTFAEEEKRENEPSAVLKDKRTRRSLNMDLSKNKSPVSIKKNRQGQTSKNSEESTDTIAVHSESVDGSEDKKNVPKSNEKVRKSAAGLALNKDQGGCDKVAAAETSKRLKRGSIQPESAKTGLTSKRSRKSDPPPIVKSLQNIDAERRGVKKQDSLSGELVVDDSKKRTTRSRGKTKDNEDKGNIGDETSNGTINQPTETPDIEINIIQADIKANSTRRSNRSQGKQSKDASALEPEAMISNSVSIDRTTPKQITHEKLSNSSHENHSITENSSRKSIRGKRSNVEGDTKTNSVRQDSIESQDSVAVSDKKAKTTRRRATIATGTAELDQNNQPADQFSHLNSRTMRQKVSQTDKTCKLEKITAPSPSHSKDKESGSILDDTNYEEESSGSLEGPGTTGERRRIKSGSTDSKNTQQARGRKRGSQEATLQTPTKQVKAQDVSVTPKGTKEKEESSINSPSLRSTSVAPTKPKVIFTGLSDDQGEKIVKDLGGELASSVYTCTHLVTDKIRRTVKLLCCLGRGVPIVSQTWLNSSKQSGMFLDPVPFLLQDSATEKQYKFSLKLSLNKAAANLMLAGYKVHVTKSVKPEPQQMKDILKCAGAEVLASMPKSVDEKTIVVSCDEDKAVCTPALNSEIPVVSAEFVLTGILRQEVDFNSYPL</sequence>
<keyword evidence="18" id="KW-1185">Reference proteome</keyword>
<dbReference type="Gene3D" id="2.60.200.20">
    <property type="match status" value="1"/>
</dbReference>
<dbReference type="Proteomes" id="UP001634394">
    <property type="component" value="Unassembled WGS sequence"/>
</dbReference>
<evidence type="ECO:0000256" key="7">
    <source>
        <dbReference type="ARBA" id="ARBA00022737"/>
    </source>
</evidence>
<evidence type="ECO:0000256" key="5">
    <source>
        <dbReference type="ARBA" id="ARBA00022499"/>
    </source>
</evidence>
<dbReference type="CDD" id="cd22665">
    <property type="entry name" value="FHA_MDC1"/>
    <property type="match status" value="1"/>
</dbReference>
<dbReference type="SMART" id="SM00292">
    <property type="entry name" value="BRCT"/>
    <property type="match status" value="2"/>
</dbReference>
<feature type="compositionally biased region" description="Basic and acidic residues" evidence="14">
    <location>
        <begin position="499"/>
        <end position="511"/>
    </location>
</feature>
<dbReference type="Pfam" id="PF16770">
    <property type="entry name" value="RTT107_BRCT_5"/>
    <property type="match status" value="1"/>
</dbReference>
<feature type="compositionally biased region" description="Low complexity" evidence="14">
    <location>
        <begin position="928"/>
        <end position="938"/>
    </location>
</feature>
<feature type="region of interest" description="Disordered" evidence="14">
    <location>
        <begin position="170"/>
        <end position="199"/>
    </location>
</feature>
<feature type="compositionally biased region" description="Acidic residues" evidence="14">
    <location>
        <begin position="805"/>
        <end position="816"/>
    </location>
</feature>
<dbReference type="GO" id="GO:0006281">
    <property type="term" value="P:DNA repair"/>
    <property type="evidence" value="ECO:0007669"/>
    <property type="project" value="UniProtKB-KW"/>
</dbReference>
<evidence type="ECO:0000259" key="15">
    <source>
        <dbReference type="PROSITE" id="PS50006"/>
    </source>
</evidence>
<protein>
    <recommendedName>
        <fullName evidence="3">Mediator of DNA damage checkpoint protein 1</fullName>
    </recommendedName>
</protein>
<feature type="compositionally biased region" description="Basic and acidic residues" evidence="14">
    <location>
        <begin position="170"/>
        <end position="180"/>
    </location>
</feature>
<gene>
    <name evidence="17" type="ORF">ACJMK2_041599</name>
</gene>
<feature type="compositionally biased region" description="Basic and acidic residues" evidence="14">
    <location>
        <begin position="474"/>
        <end position="486"/>
    </location>
</feature>
<dbReference type="InterPro" id="IPR001357">
    <property type="entry name" value="BRCT_dom"/>
</dbReference>
<feature type="compositionally biased region" description="Polar residues" evidence="14">
    <location>
        <begin position="868"/>
        <end position="877"/>
    </location>
</feature>
<keyword evidence="12" id="KW-0539">Nucleus</keyword>
<evidence type="ECO:0000256" key="2">
    <source>
        <dbReference type="ARBA" id="ARBA00004286"/>
    </source>
</evidence>